<keyword evidence="5" id="KW-1185">Reference proteome</keyword>
<evidence type="ECO:0000313" key="3">
    <source>
        <dbReference type="EMBL" id="VVA18040.1"/>
    </source>
</evidence>
<evidence type="ECO:0000313" key="4">
    <source>
        <dbReference type="Proteomes" id="UP000327085"/>
    </source>
</evidence>
<feature type="region of interest" description="Disordered" evidence="1">
    <location>
        <begin position="79"/>
        <end position="99"/>
    </location>
</feature>
<evidence type="ECO:0000256" key="1">
    <source>
        <dbReference type="SAM" id="MobiDB-lite"/>
    </source>
</evidence>
<dbReference type="EMBL" id="JAJFAZ020000001">
    <property type="protein sequence ID" value="KAI5353198.1"/>
    <property type="molecule type" value="Genomic_DNA"/>
</dbReference>
<reference evidence="2 5" key="3">
    <citation type="journal article" date="2022" name="G3 (Bethesda)">
        <title>Whole-genome sequence and methylome profiling of the almond [Prunus dulcis (Mill.) D.A. Webb] cultivar 'Nonpareil'.</title>
        <authorList>
            <person name="D'Amico-Willman K.M."/>
            <person name="Ouma W.Z."/>
            <person name="Meulia T."/>
            <person name="Sideli G.M."/>
            <person name="Gradziel T.M."/>
            <person name="Fresnedo-Ramirez J."/>
        </authorList>
    </citation>
    <scope>NUCLEOTIDE SEQUENCE [LARGE SCALE GENOMIC DNA]</scope>
    <source>
        <strain evidence="2">Clone GOH B32 T37-40</strain>
    </source>
</reference>
<proteinExistence type="predicted"/>
<protein>
    <submittedName>
        <fullName evidence="3">Uncharacterized protein</fullName>
    </submittedName>
</protein>
<organism evidence="3 4">
    <name type="scientific">Prunus dulcis</name>
    <name type="common">Almond</name>
    <name type="synonym">Amygdalus dulcis</name>
    <dbReference type="NCBI Taxonomy" id="3755"/>
    <lineage>
        <taxon>Eukaryota</taxon>
        <taxon>Viridiplantae</taxon>
        <taxon>Streptophyta</taxon>
        <taxon>Embryophyta</taxon>
        <taxon>Tracheophyta</taxon>
        <taxon>Spermatophyta</taxon>
        <taxon>Magnoliopsida</taxon>
        <taxon>eudicotyledons</taxon>
        <taxon>Gunneridae</taxon>
        <taxon>Pentapetalae</taxon>
        <taxon>rosids</taxon>
        <taxon>fabids</taxon>
        <taxon>Rosales</taxon>
        <taxon>Rosaceae</taxon>
        <taxon>Amygdaloideae</taxon>
        <taxon>Amygdaleae</taxon>
        <taxon>Prunus</taxon>
    </lineage>
</organism>
<sequence>MVYLQKQQRRLSILRSVRVKRVTNGGAPVQGLFYKRRDMGGGIWREREGAKRIQNCFEDSANRMPYQLYDQVDQAALKHSNSPDVGGHYDVKDTCTRRG</sequence>
<gene>
    <name evidence="3" type="ORF">ALMOND_2B009502</name>
    <name evidence="2" type="ORF">L3X38_006091</name>
</gene>
<feature type="compositionally biased region" description="Basic and acidic residues" evidence="1">
    <location>
        <begin position="87"/>
        <end position="99"/>
    </location>
</feature>
<dbReference type="InParanoid" id="A0A5E4ESH7"/>
<reference evidence="4" key="2">
    <citation type="journal article" date="2020" name="Plant J.">
        <title>Transposons played a major role in the diversification between the closely related almond and peach genomes: results from the almond genome sequence.</title>
        <authorList>
            <person name="Alioto T."/>
            <person name="Alexiou K.G."/>
            <person name="Bardil A."/>
            <person name="Barteri F."/>
            <person name="Castanera R."/>
            <person name="Cruz F."/>
            <person name="Dhingra A."/>
            <person name="Duval H."/>
            <person name="Fernandez I Marti A."/>
            <person name="Frias L."/>
            <person name="Galan B."/>
            <person name="Garcia J.L."/>
            <person name="Howad W."/>
            <person name="Gomez-Garrido J."/>
            <person name="Gut M."/>
            <person name="Julca I."/>
            <person name="Morata J."/>
            <person name="Puigdomenech P."/>
            <person name="Ribeca P."/>
            <person name="Rubio Cabetas M.J."/>
            <person name="Vlasova A."/>
            <person name="Wirthensohn M."/>
            <person name="Garcia-Mas J."/>
            <person name="Gabaldon T."/>
            <person name="Casacuberta J.M."/>
            <person name="Arus P."/>
        </authorList>
    </citation>
    <scope>NUCLEOTIDE SEQUENCE [LARGE SCALE GENOMIC DNA]</scope>
    <source>
        <strain evidence="4">cv. Texas</strain>
    </source>
</reference>
<dbReference type="AlphaFoldDB" id="A0A5E4ESH7"/>
<evidence type="ECO:0000313" key="2">
    <source>
        <dbReference type="EMBL" id="KAI5353198.1"/>
    </source>
</evidence>
<name>A0A5E4ESH7_PRUDU</name>
<dbReference type="Gramene" id="VVA18040">
    <property type="protein sequence ID" value="VVA18040"/>
    <property type="gene ID" value="Prudul26B009502"/>
</dbReference>
<dbReference type="Proteomes" id="UP001054821">
    <property type="component" value="Chromosome 1"/>
</dbReference>
<accession>A0A5E4ESH7</accession>
<dbReference type="Proteomes" id="UP000327085">
    <property type="component" value="Chromosome 1"/>
</dbReference>
<dbReference type="EMBL" id="CABIKO010000027">
    <property type="protein sequence ID" value="VVA18040.1"/>
    <property type="molecule type" value="Genomic_DNA"/>
</dbReference>
<reference evidence="3" key="1">
    <citation type="submission" date="2019-07" db="EMBL/GenBank/DDBJ databases">
        <authorList>
            <person name="Alioto T."/>
            <person name="Alioto T."/>
            <person name="Gomez Garrido J."/>
        </authorList>
    </citation>
    <scope>NUCLEOTIDE SEQUENCE</scope>
</reference>
<evidence type="ECO:0000313" key="5">
    <source>
        <dbReference type="Proteomes" id="UP001054821"/>
    </source>
</evidence>